<keyword evidence="3" id="KW-0813">Transport</keyword>
<evidence type="ECO:0000256" key="3">
    <source>
        <dbReference type="ARBA" id="ARBA00022448"/>
    </source>
</evidence>
<feature type="compositionally biased region" description="Acidic residues" evidence="10">
    <location>
        <begin position="93"/>
        <end position="107"/>
    </location>
</feature>
<dbReference type="PROSITE" id="PS52015">
    <property type="entry name" value="TONB_CTD"/>
    <property type="match status" value="1"/>
</dbReference>
<dbReference type="SUPFAM" id="SSF74653">
    <property type="entry name" value="TolA/TonB C-terminal domain"/>
    <property type="match status" value="1"/>
</dbReference>
<dbReference type="PANTHER" id="PTHR33446">
    <property type="entry name" value="PROTEIN TONB-RELATED"/>
    <property type="match status" value="1"/>
</dbReference>
<evidence type="ECO:0000259" key="12">
    <source>
        <dbReference type="PROSITE" id="PS52015"/>
    </source>
</evidence>
<dbReference type="GO" id="GO:0031992">
    <property type="term" value="F:energy transducer activity"/>
    <property type="evidence" value="ECO:0007669"/>
    <property type="project" value="InterPro"/>
</dbReference>
<evidence type="ECO:0000256" key="1">
    <source>
        <dbReference type="ARBA" id="ARBA00004383"/>
    </source>
</evidence>
<reference evidence="13" key="1">
    <citation type="submission" date="2018-05" db="EMBL/GenBank/DDBJ databases">
        <authorList>
            <person name="Lanie J.A."/>
            <person name="Ng W.-L."/>
            <person name="Kazmierczak K.M."/>
            <person name="Andrzejewski T.M."/>
            <person name="Davidsen T.M."/>
            <person name="Wayne K.J."/>
            <person name="Tettelin H."/>
            <person name="Glass J.I."/>
            <person name="Rusch D."/>
            <person name="Podicherti R."/>
            <person name="Tsui H.-C.T."/>
            <person name="Winkler M.E."/>
        </authorList>
    </citation>
    <scope>NUCLEOTIDE SEQUENCE</scope>
</reference>
<feature type="compositionally biased region" description="Basic and acidic residues" evidence="10">
    <location>
        <begin position="82"/>
        <end position="92"/>
    </location>
</feature>
<evidence type="ECO:0000256" key="10">
    <source>
        <dbReference type="SAM" id="MobiDB-lite"/>
    </source>
</evidence>
<evidence type="ECO:0000256" key="6">
    <source>
        <dbReference type="ARBA" id="ARBA00022692"/>
    </source>
</evidence>
<gene>
    <name evidence="13" type="ORF">METZ01_LOCUS7165</name>
</gene>
<evidence type="ECO:0000256" key="2">
    <source>
        <dbReference type="ARBA" id="ARBA00006555"/>
    </source>
</evidence>
<dbReference type="GO" id="GO:0005886">
    <property type="term" value="C:plasma membrane"/>
    <property type="evidence" value="ECO:0007669"/>
    <property type="project" value="UniProtKB-SubCell"/>
</dbReference>
<dbReference type="Pfam" id="PF03544">
    <property type="entry name" value="TonB_C"/>
    <property type="match status" value="1"/>
</dbReference>
<dbReference type="InterPro" id="IPR003538">
    <property type="entry name" value="TonB"/>
</dbReference>
<keyword evidence="8 11" id="KW-1133">Transmembrane helix</keyword>
<evidence type="ECO:0000256" key="5">
    <source>
        <dbReference type="ARBA" id="ARBA00022519"/>
    </source>
</evidence>
<dbReference type="GO" id="GO:0015031">
    <property type="term" value="P:protein transport"/>
    <property type="evidence" value="ECO:0007669"/>
    <property type="project" value="UniProtKB-KW"/>
</dbReference>
<protein>
    <recommendedName>
        <fullName evidence="12">TonB C-terminal domain-containing protein</fullName>
    </recommendedName>
</protein>
<keyword evidence="7" id="KW-0653">Protein transport</keyword>
<evidence type="ECO:0000256" key="8">
    <source>
        <dbReference type="ARBA" id="ARBA00022989"/>
    </source>
</evidence>
<organism evidence="13">
    <name type="scientific">marine metagenome</name>
    <dbReference type="NCBI Taxonomy" id="408172"/>
    <lineage>
        <taxon>unclassified sequences</taxon>
        <taxon>metagenomes</taxon>
        <taxon>ecological metagenomes</taxon>
    </lineage>
</organism>
<dbReference type="InterPro" id="IPR051045">
    <property type="entry name" value="TonB-dependent_transducer"/>
</dbReference>
<accession>A0A381NIG2</accession>
<keyword evidence="9 11" id="KW-0472">Membrane</keyword>
<keyword evidence="4" id="KW-1003">Cell membrane</keyword>
<evidence type="ECO:0000256" key="11">
    <source>
        <dbReference type="SAM" id="Phobius"/>
    </source>
</evidence>
<dbReference type="AlphaFoldDB" id="A0A381NIG2"/>
<proteinExistence type="inferred from homology"/>
<dbReference type="GO" id="GO:0030288">
    <property type="term" value="C:outer membrane-bounded periplasmic space"/>
    <property type="evidence" value="ECO:0007669"/>
    <property type="project" value="InterPro"/>
</dbReference>
<dbReference type="InterPro" id="IPR037682">
    <property type="entry name" value="TonB_C"/>
</dbReference>
<dbReference type="GO" id="GO:0055085">
    <property type="term" value="P:transmembrane transport"/>
    <property type="evidence" value="ECO:0007669"/>
    <property type="project" value="InterPro"/>
</dbReference>
<feature type="domain" description="TonB C-terminal" evidence="12">
    <location>
        <begin position="134"/>
        <end position="225"/>
    </location>
</feature>
<comment type="similarity">
    <text evidence="2">Belongs to the TonB family.</text>
</comment>
<dbReference type="GO" id="GO:0015891">
    <property type="term" value="P:siderophore transport"/>
    <property type="evidence" value="ECO:0007669"/>
    <property type="project" value="InterPro"/>
</dbReference>
<sequence length="225" mass="24595">MAELAQRNKGLAGLRSISKFLEQIEDPRKRLALSVLFSLIITFAILWLMQILIATGKGAITSKYEGRFVDFVRIQKDETLDTKTVKPKKPPEPEEPPPDTPPELDEIDTNTETVNIGAVNTKVGVGAGIGGFNAAEGEYLPIVKVAPVYPSRAQSRGIEGYCIVEYIVTSTGTTKNPKIVECTSSLFQSASLKAALKFKYKPRVINGTPIDVPGVQTQITFELEK</sequence>
<name>A0A381NIG2_9ZZZZ</name>
<evidence type="ECO:0000256" key="7">
    <source>
        <dbReference type="ARBA" id="ARBA00022927"/>
    </source>
</evidence>
<evidence type="ECO:0000313" key="13">
    <source>
        <dbReference type="EMBL" id="SUZ54311.1"/>
    </source>
</evidence>
<dbReference type="EMBL" id="UINC01000380">
    <property type="protein sequence ID" value="SUZ54311.1"/>
    <property type="molecule type" value="Genomic_DNA"/>
</dbReference>
<dbReference type="Gene3D" id="3.30.1150.10">
    <property type="match status" value="1"/>
</dbReference>
<comment type="subcellular location">
    <subcellularLocation>
        <location evidence="1">Cell inner membrane</location>
        <topology evidence="1">Single-pass membrane protein</topology>
        <orientation evidence="1">Periplasmic side</orientation>
    </subcellularLocation>
</comment>
<dbReference type="InterPro" id="IPR006260">
    <property type="entry name" value="TonB/TolA_C"/>
</dbReference>
<keyword evidence="5" id="KW-0997">Cell inner membrane</keyword>
<dbReference type="NCBIfam" id="TIGR01352">
    <property type="entry name" value="tonB_Cterm"/>
    <property type="match status" value="1"/>
</dbReference>
<evidence type="ECO:0000256" key="9">
    <source>
        <dbReference type="ARBA" id="ARBA00023136"/>
    </source>
</evidence>
<keyword evidence="6 11" id="KW-0812">Transmembrane</keyword>
<dbReference type="PRINTS" id="PR01374">
    <property type="entry name" value="TONBPROTEIN"/>
</dbReference>
<evidence type="ECO:0000256" key="4">
    <source>
        <dbReference type="ARBA" id="ARBA00022475"/>
    </source>
</evidence>
<feature type="transmembrane region" description="Helical" evidence="11">
    <location>
        <begin position="31"/>
        <end position="53"/>
    </location>
</feature>
<feature type="region of interest" description="Disordered" evidence="10">
    <location>
        <begin position="82"/>
        <end position="107"/>
    </location>
</feature>